<dbReference type="EMBL" id="LFDV01000002">
    <property type="protein sequence ID" value="KTB47603.1"/>
    <property type="molecule type" value="Genomic_DNA"/>
</dbReference>
<evidence type="ECO:0000313" key="5">
    <source>
        <dbReference type="Proteomes" id="UP000053947"/>
    </source>
</evidence>
<feature type="coiled-coil region" evidence="1">
    <location>
        <begin position="80"/>
        <end position="114"/>
    </location>
</feature>
<dbReference type="InterPro" id="IPR009061">
    <property type="entry name" value="DNA-bd_dom_put_sf"/>
</dbReference>
<name>A0A0W0GGC2_9CHLR</name>
<feature type="domain" description="Helix-turn-helix" evidence="3">
    <location>
        <begin position="4"/>
        <end position="46"/>
    </location>
</feature>
<dbReference type="AlphaFoldDB" id="A0A0W0GGC2"/>
<feature type="region of interest" description="Disordered" evidence="2">
    <location>
        <begin position="136"/>
        <end position="155"/>
    </location>
</feature>
<dbReference type="Proteomes" id="UP000053947">
    <property type="component" value="Unassembled WGS sequence"/>
</dbReference>
<reference evidence="4 5" key="1">
    <citation type="submission" date="2015-06" db="EMBL/GenBank/DDBJ databases">
        <title>Genome sequence of the organohalide-respiring Dehalogenimonas alkenigignens type strain (IP3-3T).</title>
        <authorList>
            <person name="Key T.A."/>
            <person name="Richmond D.P."/>
            <person name="Bowman K.S."/>
            <person name="Cho Y.-J."/>
            <person name="Chun J."/>
            <person name="da Costa M.S."/>
            <person name="Rainey F.A."/>
            <person name="Moe W.M."/>
        </authorList>
    </citation>
    <scope>NUCLEOTIDE SEQUENCE [LARGE SCALE GENOMIC DNA]</scope>
    <source>
        <strain evidence="4 5">IP3-3</strain>
    </source>
</reference>
<gene>
    <name evidence="4" type="ORF">DEALK_04480</name>
</gene>
<evidence type="ECO:0000256" key="1">
    <source>
        <dbReference type="SAM" id="Coils"/>
    </source>
</evidence>
<keyword evidence="5" id="KW-1185">Reference proteome</keyword>
<dbReference type="InterPro" id="IPR041657">
    <property type="entry name" value="HTH_17"/>
</dbReference>
<evidence type="ECO:0000259" key="3">
    <source>
        <dbReference type="Pfam" id="PF12728"/>
    </source>
</evidence>
<organism evidence="4 5">
    <name type="scientific">Dehalogenimonas alkenigignens</name>
    <dbReference type="NCBI Taxonomy" id="1217799"/>
    <lineage>
        <taxon>Bacteria</taxon>
        <taxon>Bacillati</taxon>
        <taxon>Chloroflexota</taxon>
        <taxon>Dehalococcoidia</taxon>
        <taxon>Dehalococcoidales</taxon>
        <taxon>Dehalococcoidaceae</taxon>
        <taxon>Dehalogenimonas</taxon>
    </lineage>
</organism>
<dbReference type="RefSeq" id="WP_058438293.1">
    <property type="nucleotide sequence ID" value="NZ_KQ758903.1"/>
</dbReference>
<protein>
    <submittedName>
        <fullName evidence="4">Helix-turn-helix domain</fullName>
    </submittedName>
</protein>
<dbReference type="STRING" id="1217799.DEALK_04480"/>
<evidence type="ECO:0000256" key="2">
    <source>
        <dbReference type="SAM" id="MobiDB-lite"/>
    </source>
</evidence>
<accession>A0A0W0GGC2</accession>
<keyword evidence="1" id="KW-0175">Coiled coil</keyword>
<dbReference type="SUPFAM" id="SSF46955">
    <property type="entry name" value="Putative DNA-binding domain"/>
    <property type="match status" value="1"/>
</dbReference>
<comment type="caution">
    <text evidence="4">The sequence shown here is derived from an EMBL/GenBank/DDBJ whole genome shotgun (WGS) entry which is preliminary data.</text>
</comment>
<proteinExistence type="predicted"/>
<dbReference type="Pfam" id="PF12728">
    <property type="entry name" value="HTH_17"/>
    <property type="match status" value="1"/>
</dbReference>
<dbReference type="OrthoDB" id="515428at2"/>
<sequence>MPSFTIPQAAAKLGVSTRTIRRYIKAGKLRADLVNGPFGEEYRIRELPDDLKKLETPDNFTALDRHDPFAGASSEAVAVLRDLQEKNLALAAQLGAATERIRQLESQLKQVTDGRPPRTPWWQRWYAGLKARFSGKPKAEKSAAGPPPEQVETIF</sequence>
<evidence type="ECO:0000313" key="4">
    <source>
        <dbReference type="EMBL" id="KTB47603.1"/>
    </source>
</evidence>